<name>A0A2Z6E4A5_9GAMM</name>
<dbReference type="RefSeq" id="WP_126536517.1">
    <property type="nucleotide sequence ID" value="NZ_AP018560.1"/>
</dbReference>
<dbReference type="SUPFAM" id="SSF103088">
    <property type="entry name" value="OmpA-like"/>
    <property type="match status" value="1"/>
</dbReference>
<evidence type="ECO:0000256" key="9">
    <source>
        <dbReference type="SAM" id="Phobius"/>
    </source>
</evidence>
<dbReference type="Pfam" id="PF00691">
    <property type="entry name" value="OmpA"/>
    <property type="match status" value="1"/>
</dbReference>
<keyword evidence="12" id="KW-1185">Reference proteome</keyword>
<feature type="region of interest" description="Disordered" evidence="8">
    <location>
        <begin position="281"/>
        <end position="322"/>
    </location>
</feature>
<evidence type="ECO:0000259" key="10">
    <source>
        <dbReference type="PROSITE" id="PS51123"/>
    </source>
</evidence>
<organism evidence="11 12">
    <name type="scientific">Aerosticca soli</name>
    <dbReference type="NCBI Taxonomy" id="2010829"/>
    <lineage>
        <taxon>Bacteria</taxon>
        <taxon>Pseudomonadati</taxon>
        <taxon>Pseudomonadota</taxon>
        <taxon>Gammaproteobacteria</taxon>
        <taxon>Lysobacterales</taxon>
        <taxon>Rhodanobacteraceae</taxon>
        <taxon>Aerosticca</taxon>
    </lineage>
</organism>
<reference evidence="12" key="2">
    <citation type="submission" date="2018-06" db="EMBL/GenBank/DDBJ databases">
        <title>Genome sequence of Rhodanobacteraceae bacterium strain Dysh456.</title>
        <authorList>
            <person name="Fukui M."/>
        </authorList>
    </citation>
    <scope>NUCLEOTIDE SEQUENCE [LARGE SCALE GENOMIC DNA]</scope>
    <source>
        <strain evidence="12">Dysh456</strain>
    </source>
</reference>
<sequence>MKRRLDGEEHVNHERWAIPYADLMTLLLAFFVVMYAVSVVNEGKYRVMSESIIEAFHGNSRAMTPPAGEETPRVAPPNPPTARPGTAGVPIPAPIPLRPMPRGNAAERRPAADSPQQQNLRRIEDQVQQAMRPLIDRNLIAVRRNENWLEIEIRTDILFPSGTAQVHPSAQAVLDQLAGILAGFDNPLRIEGYTDDKPINTAVYPSNWELSAARAATVARLFAEHGVDPKRLGIIGWGEYRPTADNATAEGRNRNRRVLVVVLSDDKAPARFYSAAQTAADGAAGKAGGAAAAADRAEATPGATAPPTITVTASPQGEGGRR</sequence>
<gene>
    <name evidence="11" type="ORF">ALSL_0732</name>
</gene>
<comment type="subcellular location">
    <subcellularLocation>
        <location evidence="1">Cell membrane</location>
        <topology evidence="1">Single-pass membrane protein</topology>
    </subcellularLocation>
</comment>
<dbReference type="OrthoDB" id="9815217at2"/>
<dbReference type="Gene3D" id="3.30.1330.60">
    <property type="entry name" value="OmpA-like domain"/>
    <property type="match status" value="1"/>
</dbReference>
<dbReference type="Proteomes" id="UP000270530">
    <property type="component" value="Chromosome"/>
</dbReference>
<reference evidence="12" key="1">
    <citation type="submission" date="2018-04" db="EMBL/GenBank/DDBJ databases">
        <authorList>
            <person name="Watanabe M."/>
            <person name="Kojima H."/>
        </authorList>
    </citation>
    <scope>NUCLEOTIDE SEQUENCE [LARGE SCALE GENOMIC DNA]</scope>
    <source>
        <strain evidence="12">Dysh456</strain>
    </source>
</reference>
<keyword evidence="3" id="KW-1003">Cell membrane</keyword>
<dbReference type="PANTHER" id="PTHR30329:SF20">
    <property type="entry name" value="EXPORTED PROTEIN"/>
    <property type="match status" value="1"/>
</dbReference>
<dbReference type="InterPro" id="IPR025713">
    <property type="entry name" value="MotB-like_N_dom"/>
</dbReference>
<dbReference type="EMBL" id="AP018560">
    <property type="protein sequence ID" value="BBD79398.1"/>
    <property type="molecule type" value="Genomic_DNA"/>
</dbReference>
<proteinExistence type="inferred from homology"/>
<evidence type="ECO:0000256" key="8">
    <source>
        <dbReference type="SAM" id="MobiDB-lite"/>
    </source>
</evidence>
<evidence type="ECO:0000313" key="11">
    <source>
        <dbReference type="EMBL" id="BBD79398.1"/>
    </source>
</evidence>
<keyword evidence="4 9" id="KW-0812">Transmembrane</keyword>
<dbReference type="PROSITE" id="PS51123">
    <property type="entry name" value="OMPA_2"/>
    <property type="match status" value="1"/>
</dbReference>
<dbReference type="NCBIfam" id="NF006541">
    <property type="entry name" value="PRK09038.1"/>
    <property type="match status" value="1"/>
</dbReference>
<protein>
    <submittedName>
        <fullName evidence="11">Flagellar motor rotation protein MotB</fullName>
    </submittedName>
</protein>
<evidence type="ECO:0000313" key="12">
    <source>
        <dbReference type="Proteomes" id="UP000270530"/>
    </source>
</evidence>
<evidence type="ECO:0000256" key="4">
    <source>
        <dbReference type="ARBA" id="ARBA00022692"/>
    </source>
</evidence>
<dbReference type="AlphaFoldDB" id="A0A2Z6E4A5"/>
<evidence type="ECO:0000256" key="6">
    <source>
        <dbReference type="ARBA" id="ARBA00023136"/>
    </source>
</evidence>
<keyword evidence="11" id="KW-0282">Flagellum</keyword>
<feature type="region of interest" description="Disordered" evidence="8">
    <location>
        <begin position="60"/>
        <end position="120"/>
    </location>
</feature>
<keyword evidence="11" id="KW-0969">Cilium</keyword>
<keyword evidence="5 9" id="KW-1133">Transmembrane helix</keyword>
<comment type="similarity">
    <text evidence="2">Belongs to the MotB family.</text>
</comment>
<dbReference type="CDD" id="cd07185">
    <property type="entry name" value="OmpA_C-like"/>
    <property type="match status" value="1"/>
</dbReference>
<dbReference type="KEGG" id="rbd:ALSL_0732"/>
<evidence type="ECO:0000256" key="5">
    <source>
        <dbReference type="ARBA" id="ARBA00022989"/>
    </source>
</evidence>
<keyword evidence="6 7" id="KW-0472">Membrane</keyword>
<dbReference type="InterPro" id="IPR036737">
    <property type="entry name" value="OmpA-like_sf"/>
</dbReference>
<evidence type="ECO:0000256" key="2">
    <source>
        <dbReference type="ARBA" id="ARBA00008914"/>
    </source>
</evidence>
<dbReference type="InterPro" id="IPR050330">
    <property type="entry name" value="Bact_OuterMem_StrucFunc"/>
</dbReference>
<dbReference type="GO" id="GO:0005886">
    <property type="term" value="C:plasma membrane"/>
    <property type="evidence" value="ECO:0007669"/>
    <property type="project" value="UniProtKB-SubCell"/>
</dbReference>
<keyword evidence="11" id="KW-0966">Cell projection</keyword>
<dbReference type="Pfam" id="PF13677">
    <property type="entry name" value="MotB_plug"/>
    <property type="match status" value="1"/>
</dbReference>
<dbReference type="PANTHER" id="PTHR30329">
    <property type="entry name" value="STATOR ELEMENT OF FLAGELLAR MOTOR COMPLEX"/>
    <property type="match status" value="1"/>
</dbReference>
<evidence type="ECO:0000256" key="7">
    <source>
        <dbReference type="PROSITE-ProRule" id="PRU00473"/>
    </source>
</evidence>
<feature type="compositionally biased region" description="Low complexity" evidence="8">
    <location>
        <begin position="281"/>
        <end position="315"/>
    </location>
</feature>
<evidence type="ECO:0000256" key="3">
    <source>
        <dbReference type="ARBA" id="ARBA00022475"/>
    </source>
</evidence>
<evidence type="ECO:0000256" key="1">
    <source>
        <dbReference type="ARBA" id="ARBA00004162"/>
    </source>
</evidence>
<dbReference type="InterPro" id="IPR006665">
    <property type="entry name" value="OmpA-like"/>
</dbReference>
<feature type="transmembrane region" description="Helical" evidence="9">
    <location>
        <begin position="20"/>
        <end position="40"/>
    </location>
</feature>
<feature type="domain" description="OmpA-like" evidence="10">
    <location>
        <begin position="146"/>
        <end position="266"/>
    </location>
</feature>
<accession>A0A2Z6E4A5</accession>